<dbReference type="STRING" id="1561998.A0A1I7T6L6"/>
<evidence type="ECO:0000256" key="2">
    <source>
        <dbReference type="PROSITE-ProRule" id="PRU00059"/>
    </source>
</evidence>
<protein>
    <submittedName>
        <fullName evidence="5">CUB domain-containing protein</fullName>
    </submittedName>
</protein>
<evidence type="ECO:0000313" key="4">
    <source>
        <dbReference type="Proteomes" id="UP000095282"/>
    </source>
</evidence>
<name>A0A1I7T6L6_9PELO</name>
<feature type="domain" description="CUB" evidence="3">
    <location>
        <begin position="71"/>
        <end position="182"/>
    </location>
</feature>
<comment type="caution">
    <text evidence="2">Lacks conserved residue(s) required for the propagation of feature annotation.</text>
</comment>
<dbReference type="PANTHER" id="PTHR22991">
    <property type="entry name" value="PROTEIN CBG13490"/>
    <property type="match status" value="1"/>
</dbReference>
<dbReference type="PANTHER" id="PTHR22991:SF41">
    <property type="entry name" value="CUB DOMAIN-CONTAINING PROTEIN-RELATED"/>
    <property type="match status" value="1"/>
</dbReference>
<dbReference type="CDD" id="cd00041">
    <property type="entry name" value="CUB"/>
    <property type="match status" value="1"/>
</dbReference>
<dbReference type="PROSITE" id="PS01180">
    <property type="entry name" value="CUB"/>
    <property type="match status" value="1"/>
</dbReference>
<evidence type="ECO:0000256" key="1">
    <source>
        <dbReference type="ARBA" id="ARBA00023157"/>
    </source>
</evidence>
<dbReference type="SUPFAM" id="SSF49854">
    <property type="entry name" value="Spermadhesin, CUB domain"/>
    <property type="match status" value="1"/>
</dbReference>
<evidence type="ECO:0000313" key="5">
    <source>
        <dbReference type="WBParaSite" id="Csp11.Scaffold522.g2911.t1"/>
    </source>
</evidence>
<sequence length="186" mass="20915">MIGMCSSASLYKDVVDSRQWMSNPCDEKMPFVCQRAKNGYPCAPDPTQSPENPVTFEPVIPTSPPDDPRMCFHPLFFTGSGTIYSPYYPNNYTSVYSSPCKYVITVPAGTIAQIQFSPESYIRYSKMEFYSQLEDGQQFANFTGHPPPYPLNSTTNVIKMVFTIYSDKQDVGVQWVASYGNNLTLV</sequence>
<dbReference type="AlphaFoldDB" id="A0A1I7T6L6"/>
<dbReference type="eggNOG" id="KOG4297">
    <property type="taxonomic scope" value="Eukaryota"/>
</dbReference>
<dbReference type="Gene3D" id="2.60.120.290">
    <property type="entry name" value="Spermadhesin, CUB domain"/>
    <property type="match status" value="1"/>
</dbReference>
<proteinExistence type="predicted"/>
<dbReference type="Pfam" id="PF00431">
    <property type="entry name" value="CUB"/>
    <property type="match status" value="1"/>
</dbReference>
<dbReference type="WBParaSite" id="Csp11.Scaffold522.g2911.t1">
    <property type="protein sequence ID" value="Csp11.Scaffold522.g2911.t1"/>
    <property type="gene ID" value="Csp11.Scaffold522.g2911"/>
</dbReference>
<organism evidence="4 5">
    <name type="scientific">Caenorhabditis tropicalis</name>
    <dbReference type="NCBI Taxonomy" id="1561998"/>
    <lineage>
        <taxon>Eukaryota</taxon>
        <taxon>Metazoa</taxon>
        <taxon>Ecdysozoa</taxon>
        <taxon>Nematoda</taxon>
        <taxon>Chromadorea</taxon>
        <taxon>Rhabditida</taxon>
        <taxon>Rhabditina</taxon>
        <taxon>Rhabditomorpha</taxon>
        <taxon>Rhabditoidea</taxon>
        <taxon>Rhabditidae</taxon>
        <taxon>Peloderinae</taxon>
        <taxon>Caenorhabditis</taxon>
    </lineage>
</organism>
<reference evidence="5" key="1">
    <citation type="submission" date="2016-11" db="UniProtKB">
        <authorList>
            <consortium name="WormBaseParasite"/>
        </authorList>
    </citation>
    <scope>IDENTIFICATION</scope>
</reference>
<keyword evidence="1" id="KW-1015">Disulfide bond</keyword>
<dbReference type="InterPro" id="IPR000859">
    <property type="entry name" value="CUB_dom"/>
</dbReference>
<dbReference type="InterPro" id="IPR035914">
    <property type="entry name" value="Sperma_CUB_dom_sf"/>
</dbReference>
<accession>A0A1I7T6L6</accession>
<dbReference type="InterPro" id="IPR050976">
    <property type="entry name" value="Snaclec"/>
</dbReference>
<evidence type="ECO:0000259" key="3">
    <source>
        <dbReference type="PROSITE" id="PS01180"/>
    </source>
</evidence>
<keyword evidence="4" id="KW-1185">Reference proteome</keyword>
<dbReference type="Proteomes" id="UP000095282">
    <property type="component" value="Unplaced"/>
</dbReference>